<dbReference type="AlphaFoldDB" id="A0A9W7GT78"/>
<feature type="compositionally biased region" description="Polar residues" evidence="7">
    <location>
        <begin position="422"/>
        <end position="431"/>
    </location>
</feature>
<dbReference type="InterPro" id="IPR000504">
    <property type="entry name" value="RRM_dom"/>
</dbReference>
<evidence type="ECO:0000256" key="6">
    <source>
        <dbReference type="PROSITE-ProRule" id="PRU00176"/>
    </source>
</evidence>
<keyword evidence="10" id="KW-1185">Reference proteome</keyword>
<dbReference type="InterPro" id="IPR035979">
    <property type="entry name" value="RBD_domain_sf"/>
</dbReference>
<feature type="compositionally biased region" description="Basic residues" evidence="7">
    <location>
        <begin position="527"/>
        <end position="538"/>
    </location>
</feature>
<dbReference type="GO" id="GO:0005634">
    <property type="term" value="C:nucleus"/>
    <property type="evidence" value="ECO:0007669"/>
    <property type="project" value="UniProtKB-SubCell"/>
</dbReference>
<reference evidence="9" key="1">
    <citation type="submission" date="2023-05" db="EMBL/GenBank/DDBJ databases">
        <title>Genome and transcriptome analyses reveal genes involved in the formation of fine ridges on petal epidermal cells in Hibiscus trionum.</title>
        <authorList>
            <person name="Koshimizu S."/>
            <person name="Masuda S."/>
            <person name="Ishii T."/>
            <person name="Shirasu K."/>
            <person name="Hoshino A."/>
            <person name="Arita M."/>
        </authorList>
    </citation>
    <scope>NUCLEOTIDE SEQUENCE</scope>
    <source>
        <strain evidence="9">Hamamatsu line</strain>
    </source>
</reference>
<dbReference type="PANTHER" id="PTHR48028">
    <property type="entry name" value="GLYCINE-RICH RNA-BINDING PROTEIN RZ1A"/>
    <property type="match status" value="1"/>
</dbReference>
<gene>
    <name evidence="9" type="ORF">HRI_000190700</name>
</gene>
<feature type="region of interest" description="Disordered" evidence="7">
    <location>
        <begin position="520"/>
        <end position="539"/>
    </location>
</feature>
<keyword evidence="4" id="KW-0508">mRNA splicing</keyword>
<evidence type="ECO:0000256" key="5">
    <source>
        <dbReference type="ARBA" id="ARBA00023242"/>
    </source>
</evidence>
<accession>A0A9W7GT78</accession>
<dbReference type="InterPro" id="IPR051106">
    <property type="entry name" value="RNA-bind/splicing_reg"/>
</dbReference>
<comment type="subcellular location">
    <subcellularLocation>
        <location evidence="1">Nucleus</location>
    </subcellularLocation>
</comment>
<proteinExistence type="predicted"/>
<dbReference type="InterPro" id="IPR012677">
    <property type="entry name" value="Nucleotide-bd_a/b_plait_sf"/>
</dbReference>
<evidence type="ECO:0000313" key="9">
    <source>
        <dbReference type="EMBL" id="GMI65214.1"/>
    </source>
</evidence>
<protein>
    <recommendedName>
        <fullName evidence="8">RRM domain-containing protein</fullName>
    </recommendedName>
</protein>
<evidence type="ECO:0000256" key="7">
    <source>
        <dbReference type="SAM" id="MobiDB-lite"/>
    </source>
</evidence>
<dbReference type="GO" id="GO:0003723">
    <property type="term" value="F:RNA binding"/>
    <property type="evidence" value="ECO:0007669"/>
    <property type="project" value="UniProtKB-UniRule"/>
</dbReference>
<keyword evidence="3 6" id="KW-0694">RNA-binding</keyword>
<name>A0A9W7GT78_HIBTR</name>
<keyword evidence="5" id="KW-0539">Nucleus</keyword>
<dbReference type="OrthoDB" id="1436792at2759"/>
<evidence type="ECO:0000256" key="2">
    <source>
        <dbReference type="ARBA" id="ARBA00022664"/>
    </source>
</evidence>
<dbReference type="EMBL" id="BSYR01000003">
    <property type="protein sequence ID" value="GMI65214.1"/>
    <property type="molecule type" value="Genomic_DNA"/>
</dbReference>
<comment type="caution">
    <text evidence="9">The sequence shown here is derived from an EMBL/GenBank/DDBJ whole genome shotgun (WGS) entry which is preliminary data.</text>
</comment>
<sequence length="599" mass="68124">MEGGKAAWRFHRRAAEEGTEGSFGSRRSGFTVFVNYVSKRIHYRTLKEAFEGYGFVRDVFVAYNSPRRRESSSTFAFVRFKTLVEAKKAVKEGDGRLLDGFRIRVSLEKELVESRMRPKELKKGSRNNTWSIRDDRSYRDVLLGKSPGDRASEARIERVEAEKNVMVVEFTDNGKSSDGRRDVCRSQEVEIESAEVNWRALSLVGRIKAMYNPELIEQALVSEGYQVKVSQWQDLLAVLQFSSRESFNRAWCKREDMLQMWFDDLERLVGFEGKRRVKVWVRMFDVPLSVWCPSFFTNVGRKWGSVVRIDKDTLERNRFDEAKLLVEVQHASDIPDRVSFLVRNQLREVKLVTEVFEEDRIFLDGRSPFDDGRAAAEFQESEEEHCLPGEFNDVRIEDDMRRSHNDVCAQTSAPQRVHAESTRANSSNNNLFEVPLMSGEGSFGPTVMGRVEMDQAGRDNSPSISNGSRLQEVPIGIISGSETGLGCPLVFYFGGKSGMPSSVIPRLHLNPIEATLKRQDNRDKSGKIRKGKKGSHKFRPMEQRGVDCDLGTANGHPTRETNQKEVMQEAEDTLEVSSALGVVFGVSREEVVEKLALLE</sequence>
<evidence type="ECO:0000313" key="10">
    <source>
        <dbReference type="Proteomes" id="UP001165190"/>
    </source>
</evidence>
<dbReference type="PROSITE" id="PS50102">
    <property type="entry name" value="RRM"/>
    <property type="match status" value="1"/>
</dbReference>
<dbReference type="CDD" id="cd00590">
    <property type="entry name" value="RRM_SF"/>
    <property type="match status" value="1"/>
</dbReference>
<evidence type="ECO:0000256" key="1">
    <source>
        <dbReference type="ARBA" id="ARBA00004123"/>
    </source>
</evidence>
<evidence type="ECO:0000256" key="3">
    <source>
        <dbReference type="ARBA" id="ARBA00022884"/>
    </source>
</evidence>
<evidence type="ECO:0000256" key="4">
    <source>
        <dbReference type="ARBA" id="ARBA00023187"/>
    </source>
</evidence>
<evidence type="ECO:0000259" key="8">
    <source>
        <dbReference type="PROSITE" id="PS50102"/>
    </source>
</evidence>
<dbReference type="Proteomes" id="UP001165190">
    <property type="component" value="Unassembled WGS sequence"/>
</dbReference>
<dbReference type="Gene3D" id="3.30.70.330">
    <property type="match status" value="1"/>
</dbReference>
<dbReference type="SUPFAM" id="SSF54928">
    <property type="entry name" value="RNA-binding domain, RBD"/>
    <property type="match status" value="1"/>
</dbReference>
<dbReference type="Pfam" id="PF00076">
    <property type="entry name" value="RRM_1"/>
    <property type="match status" value="1"/>
</dbReference>
<feature type="region of interest" description="Disordered" evidence="7">
    <location>
        <begin position="409"/>
        <end position="431"/>
    </location>
</feature>
<dbReference type="GO" id="GO:0008380">
    <property type="term" value="P:RNA splicing"/>
    <property type="evidence" value="ECO:0007669"/>
    <property type="project" value="UniProtKB-KW"/>
</dbReference>
<feature type="domain" description="RRM" evidence="8">
    <location>
        <begin position="30"/>
        <end position="110"/>
    </location>
</feature>
<organism evidence="9 10">
    <name type="scientific">Hibiscus trionum</name>
    <name type="common">Flower of an hour</name>
    <dbReference type="NCBI Taxonomy" id="183268"/>
    <lineage>
        <taxon>Eukaryota</taxon>
        <taxon>Viridiplantae</taxon>
        <taxon>Streptophyta</taxon>
        <taxon>Embryophyta</taxon>
        <taxon>Tracheophyta</taxon>
        <taxon>Spermatophyta</taxon>
        <taxon>Magnoliopsida</taxon>
        <taxon>eudicotyledons</taxon>
        <taxon>Gunneridae</taxon>
        <taxon>Pentapetalae</taxon>
        <taxon>rosids</taxon>
        <taxon>malvids</taxon>
        <taxon>Malvales</taxon>
        <taxon>Malvaceae</taxon>
        <taxon>Malvoideae</taxon>
        <taxon>Hibiscus</taxon>
    </lineage>
</organism>
<dbReference type="GO" id="GO:0006397">
    <property type="term" value="P:mRNA processing"/>
    <property type="evidence" value="ECO:0007669"/>
    <property type="project" value="UniProtKB-KW"/>
</dbReference>
<keyword evidence="2" id="KW-0507">mRNA processing</keyword>
<dbReference type="SMART" id="SM00360">
    <property type="entry name" value="RRM"/>
    <property type="match status" value="1"/>
</dbReference>
<dbReference type="PANTHER" id="PTHR48028:SF4">
    <property type="entry name" value="SC35-LIKE SPLICING FACTOR"/>
    <property type="match status" value="1"/>
</dbReference>